<accession>A0A4W5MDK4</accession>
<evidence type="ECO:0000313" key="2">
    <source>
        <dbReference type="Proteomes" id="UP000314982"/>
    </source>
</evidence>
<dbReference type="PANTHER" id="PTHR28597:SF3">
    <property type="entry name" value="VOLTAGE-DEPENDENT CALCIUM CHANNEL BETA SUBUNIT-ASSOCIATED REGULATORY PROTEIN-LIKE"/>
    <property type="match status" value="1"/>
</dbReference>
<protein>
    <submittedName>
        <fullName evidence="1">Uncharacterized protein</fullName>
    </submittedName>
</protein>
<dbReference type="GO" id="GO:0030141">
    <property type="term" value="C:secretory granule"/>
    <property type="evidence" value="ECO:0007669"/>
    <property type="project" value="TreeGrafter"/>
</dbReference>
<reference evidence="1" key="3">
    <citation type="submission" date="2025-09" db="UniProtKB">
        <authorList>
            <consortium name="Ensembl"/>
        </authorList>
    </citation>
    <scope>IDENTIFICATION</scope>
</reference>
<evidence type="ECO:0000313" key="1">
    <source>
        <dbReference type="Ensembl" id="ENSHHUP00000035859.1"/>
    </source>
</evidence>
<dbReference type="STRING" id="62062.ENSHHUP00000035859"/>
<reference evidence="1" key="2">
    <citation type="submission" date="2025-08" db="UniProtKB">
        <authorList>
            <consortium name="Ensembl"/>
        </authorList>
    </citation>
    <scope>IDENTIFICATION</scope>
</reference>
<dbReference type="Ensembl" id="ENSHHUT00000037295.1">
    <property type="protein sequence ID" value="ENSHHUP00000035859.1"/>
    <property type="gene ID" value="ENSHHUG00000022561.1"/>
</dbReference>
<dbReference type="InterPro" id="IPR037658">
    <property type="entry name" value="CBARP"/>
</dbReference>
<reference evidence="2" key="1">
    <citation type="submission" date="2018-06" db="EMBL/GenBank/DDBJ databases">
        <title>Genome assembly of Danube salmon.</title>
        <authorList>
            <person name="Macqueen D.J."/>
            <person name="Gundappa M.K."/>
        </authorList>
    </citation>
    <scope>NUCLEOTIDE SEQUENCE [LARGE SCALE GENOMIC DNA]</scope>
</reference>
<dbReference type="GO" id="GO:0044325">
    <property type="term" value="F:transmembrane transporter binding"/>
    <property type="evidence" value="ECO:0007669"/>
    <property type="project" value="InterPro"/>
</dbReference>
<organism evidence="1 2">
    <name type="scientific">Hucho hucho</name>
    <name type="common">huchen</name>
    <dbReference type="NCBI Taxonomy" id="62062"/>
    <lineage>
        <taxon>Eukaryota</taxon>
        <taxon>Metazoa</taxon>
        <taxon>Chordata</taxon>
        <taxon>Craniata</taxon>
        <taxon>Vertebrata</taxon>
        <taxon>Euteleostomi</taxon>
        <taxon>Actinopterygii</taxon>
        <taxon>Neopterygii</taxon>
        <taxon>Teleostei</taxon>
        <taxon>Protacanthopterygii</taxon>
        <taxon>Salmoniformes</taxon>
        <taxon>Salmonidae</taxon>
        <taxon>Salmoninae</taxon>
        <taxon>Hucho</taxon>
    </lineage>
</organism>
<dbReference type="AlphaFoldDB" id="A0A4W5MDK4"/>
<keyword evidence="2" id="KW-1185">Reference proteome</keyword>
<dbReference type="PANTHER" id="PTHR28597">
    <property type="entry name" value="VOLTAGE-DEPENDENT CALCIUM CHANNEL BETA SUBUNIT-ASSOCIATED REGULATORY PROTEIN"/>
    <property type="match status" value="1"/>
</dbReference>
<dbReference type="GO" id="GO:0045955">
    <property type="term" value="P:negative regulation of calcium ion-dependent exocytosis"/>
    <property type="evidence" value="ECO:0007669"/>
    <property type="project" value="TreeGrafter"/>
</dbReference>
<dbReference type="Proteomes" id="UP000314982">
    <property type="component" value="Unassembled WGS sequence"/>
</dbReference>
<dbReference type="GeneTree" id="ENSGT00940000166126"/>
<proteinExistence type="predicted"/>
<name>A0A4W5MDK4_9TELE</name>
<dbReference type="GO" id="GO:0005886">
    <property type="term" value="C:plasma membrane"/>
    <property type="evidence" value="ECO:0007669"/>
    <property type="project" value="TreeGrafter"/>
</dbReference>
<sequence length="101" mass="11553">MSTCSTGRRVSFNESALYEKESQTQDKGRRYTLTEGDFHHLKKARLTHLHLAPPPSTLKILTIMECESTEISSLNVNNRSSKLPLSPLYQVNKPLRRFHLA</sequence>